<evidence type="ECO:0000313" key="4">
    <source>
        <dbReference type="Proteomes" id="UP000315349"/>
    </source>
</evidence>
<dbReference type="SUPFAM" id="SSF53254">
    <property type="entry name" value="Phosphoglycerate mutase-like"/>
    <property type="match status" value="1"/>
</dbReference>
<dbReference type="OrthoDB" id="9782128at2"/>
<evidence type="ECO:0000313" key="3">
    <source>
        <dbReference type="EMBL" id="QDV29782.1"/>
    </source>
</evidence>
<dbReference type="CDD" id="cd07067">
    <property type="entry name" value="HP_PGM_like"/>
    <property type="match status" value="1"/>
</dbReference>
<dbReference type="GO" id="GO:0016791">
    <property type="term" value="F:phosphatase activity"/>
    <property type="evidence" value="ECO:0007669"/>
    <property type="project" value="TreeGrafter"/>
</dbReference>
<feature type="binding site" evidence="2">
    <location>
        <begin position="16"/>
        <end position="23"/>
    </location>
    <ligand>
        <name>substrate</name>
    </ligand>
</feature>
<dbReference type="Gene3D" id="3.40.50.1240">
    <property type="entry name" value="Phosphoglycerate mutase-like"/>
    <property type="match status" value="1"/>
</dbReference>
<evidence type="ECO:0000256" key="1">
    <source>
        <dbReference type="PIRSR" id="PIRSR613078-1"/>
    </source>
</evidence>
<dbReference type="InterPro" id="IPR029033">
    <property type="entry name" value="His_PPase_superfam"/>
</dbReference>
<protein>
    <submittedName>
        <fullName evidence="3">Phosphoserine phosphatase 1</fullName>
        <ecNumber evidence="3">3.1.3.3</ecNumber>
    </submittedName>
</protein>
<organism evidence="3 4">
    <name type="scientific">Planctopirus ephydatiae</name>
    <dbReference type="NCBI Taxonomy" id="2528019"/>
    <lineage>
        <taxon>Bacteria</taxon>
        <taxon>Pseudomonadati</taxon>
        <taxon>Planctomycetota</taxon>
        <taxon>Planctomycetia</taxon>
        <taxon>Planctomycetales</taxon>
        <taxon>Planctomycetaceae</taxon>
        <taxon>Planctopirus</taxon>
    </lineage>
</organism>
<dbReference type="EMBL" id="CP036299">
    <property type="protein sequence ID" value="QDV29782.1"/>
    <property type="molecule type" value="Genomic_DNA"/>
</dbReference>
<dbReference type="PANTHER" id="PTHR48100">
    <property type="entry name" value="BROAD-SPECIFICITY PHOSPHATASE YOR283W-RELATED"/>
    <property type="match status" value="1"/>
</dbReference>
<dbReference type="RefSeq" id="WP_145298136.1">
    <property type="nucleotide sequence ID" value="NZ_CP036299.1"/>
</dbReference>
<feature type="active site" description="Proton donor/acceptor" evidence="1">
    <location>
        <position position="93"/>
    </location>
</feature>
<dbReference type="InterPro" id="IPR013078">
    <property type="entry name" value="His_Pase_superF_clade-1"/>
</dbReference>
<sequence length="212" mass="23412">MRQAPPANVCRMLLCRHGATAANEMRPYILQGCEMNGPLTAIGEAQARSLAAALSGFLVAGVYASPLQRAHQTAEFIAKSHQLKVETDANLRECSVGRWEGLDWETIRTKDTEAHDHFFADPATNPHPGGESYSDVLNRAEPTLKQLAERHQGENIVVVAHNMLNRVILTPLLGLSLRMARQVKQANCCINVIEWTTDRAELITLNSVLHLD</sequence>
<proteinExistence type="predicted"/>
<feature type="binding site" evidence="2">
    <location>
        <position position="69"/>
    </location>
    <ligand>
        <name>substrate</name>
    </ligand>
</feature>
<gene>
    <name evidence="3" type="primary">pspA</name>
    <name evidence="3" type="ORF">Spb1_16990</name>
</gene>
<dbReference type="Proteomes" id="UP000315349">
    <property type="component" value="Chromosome"/>
</dbReference>
<dbReference type="EC" id="3.1.3.3" evidence="3"/>
<dbReference type="Pfam" id="PF00300">
    <property type="entry name" value="His_Phos_1"/>
    <property type="match status" value="1"/>
</dbReference>
<evidence type="ECO:0000256" key="2">
    <source>
        <dbReference type="PIRSR" id="PIRSR613078-2"/>
    </source>
</evidence>
<name>A0A518GMB1_9PLAN</name>
<dbReference type="InterPro" id="IPR050275">
    <property type="entry name" value="PGM_Phosphatase"/>
</dbReference>
<keyword evidence="4" id="KW-1185">Reference proteome</keyword>
<dbReference type="SMART" id="SM00855">
    <property type="entry name" value="PGAM"/>
    <property type="match status" value="1"/>
</dbReference>
<feature type="active site" description="Tele-phosphohistidine intermediate" evidence="1">
    <location>
        <position position="17"/>
    </location>
</feature>
<reference evidence="3 4" key="1">
    <citation type="submission" date="2019-02" db="EMBL/GenBank/DDBJ databases">
        <title>Deep-cultivation of Planctomycetes and their phenomic and genomic characterization uncovers novel biology.</title>
        <authorList>
            <person name="Wiegand S."/>
            <person name="Jogler M."/>
            <person name="Boedeker C."/>
            <person name="Pinto D."/>
            <person name="Vollmers J."/>
            <person name="Rivas-Marin E."/>
            <person name="Kohn T."/>
            <person name="Peeters S.H."/>
            <person name="Heuer A."/>
            <person name="Rast P."/>
            <person name="Oberbeckmann S."/>
            <person name="Bunk B."/>
            <person name="Jeske O."/>
            <person name="Meyerdierks A."/>
            <person name="Storesund J.E."/>
            <person name="Kallscheuer N."/>
            <person name="Luecker S."/>
            <person name="Lage O.M."/>
            <person name="Pohl T."/>
            <person name="Merkel B.J."/>
            <person name="Hornburger P."/>
            <person name="Mueller R.-W."/>
            <person name="Bruemmer F."/>
            <person name="Labrenz M."/>
            <person name="Spormann A.M."/>
            <person name="Op den Camp H."/>
            <person name="Overmann J."/>
            <person name="Amann R."/>
            <person name="Jetten M.S.M."/>
            <person name="Mascher T."/>
            <person name="Medema M.H."/>
            <person name="Devos D.P."/>
            <person name="Kaster A.-K."/>
            <person name="Ovreas L."/>
            <person name="Rohde M."/>
            <person name="Galperin M.Y."/>
            <person name="Jogler C."/>
        </authorList>
    </citation>
    <scope>NUCLEOTIDE SEQUENCE [LARGE SCALE GENOMIC DNA]</scope>
    <source>
        <strain evidence="3 4">Spb1</strain>
    </source>
</reference>
<dbReference type="KEGG" id="peh:Spb1_16990"/>
<dbReference type="AlphaFoldDB" id="A0A518GMB1"/>
<accession>A0A518GMB1</accession>
<keyword evidence="3" id="KW-0378">Hydrolase</keyword>